<feature type="signal peptide" evidence="1">
    <location>
        <begin position="1"/>
        <end position="18"/>
    </location>
</feature>
<dbReference type="Proteomes" id="UP001054945">
    <property type="component" value="Unassembled WGS sequence"/>
</dbReference>
<dbReference type="EMBL" id="BPLR01013262">
    <property type="protein sequence ID" value="GIY60002.1"/>
    <property type="molecule type" value="Genomic_DNA"/>
</dbReference>
<feature type="chain" id="PRO_5043820088" description="Secreted protein" evidence="1">
    <location>
        <begin position="19"/>
        <end position="83"/>
    </location>
</feature>
<comment type="caution">
    <text evidence="2">The sequence shown here is derived from an EMBL/GenBank/DDBJ whole genome shotgun (WGS) entry which is preliminary data.</text>
</comment>
<gene>
    <name evidence="2" type="ORF">CEXT_354921</name>
</gene>
<protein>
    <recommendedName>
        <fullName evidence="4">Secreted protein</fullName>
    </recommendedName>
</protein>
<sequence length="83" mass="8690">MAFAISALMTALAGAAHSAGLVTPTNHWLELLLPCDSSTAPCQVKARSTPASDASPCAASLLRPHRHCSSKVVHSKPLISKWD</sequence>
<evidence type="ECO:0008006" key="4">
    <source>
        <dbReference type="Google" id="ProtNLM"/>
    </source>
</evidence>
<dbReference type="AlphaFoldDB" id="A0AAV4UQD4"/>
<name>A0AAV4UQD4_CAEEX</name>
<evidence type="ECO:0000313" key="3">
    <source>
        <dbReference type="Proteomes" id="UP001054945"/>
    </source>
</evidence>
<organism evidence="2 3">
    <name type="scientific">Caerostris extrusa</name>
    <name type="common">Bark spider</name>
    <name type="synonym">Caerostris bankana</name>
    <dbReference type="NCBI Taxonomy" id="172846"/>
    <lineage>
        <taxon>Eukaryota</taxon>
        <taxon>Metazoa</taxon>
        <taxon>Ecdysozoa</taxon>
        <taxon>Arthropoda</taxon>
        <taxon>Chelicerata</taxon>
        <taxon>Arachnida</taxon>
        <taxon>Araneae</taxon>
        <taxon>Araneomorphae</taxon>
        <taxon>Entelegynae</taxon>
        <taxon>Araneoidea</taxon>
        <taxon>Araneidae</taxon>
        <taxon>Caerostris</taxon>
    </lineage>
</organism>
<evidence type="ECO:0000313" key="2">
    <source>
        <dbReference type="EMBL" id="GIY60002.1"/>
    </source>
</evidence>
<reference evidence="2 3" key="1">
    <citation type="submission" date="2021-06" db="EMBL/GenBank/DDBJ databases">
        <title>Caerostris extrusa draft genome.</title>
        <authorList>
            <person name="Kono N."/>
            <person name="Arakawa K."/>
        </authorList>
    </citation>
    <scope>NUCLEOTIDE SEQUENCE [LARGE SCALE GENOMIC DNA]</scope>
</reference>
<accession>A0AAV4UQD4</accession>
<proteinExistence type="predicted"/>
<evidence type="ECO:0000256" key="1">
    <source>
        <dbReference type="SAM" id="SignalP"/>
    </source>
</evidence>
<keyword evidence="3" id="KW-1185">Reference proteome</keyword>
<keyword evidence="1" id="KW-0732">Signal</keyword>